<dbReference type="Pfam" id="PF12833">
    <property type="entry name" value="HTH_18"/>
    <property type="match status" value="1"/>
</dbReference>
<keyword evidence="2" id="KW-0238">DNA-binding</keyword>
<keyword evidence="3" id="KW-0804">Transcription</keyword>
<sequence>MGCGSWRSPCSECGQITRLARMLQYGHIGLDYFQVGFMVSSRPNRLGDISVNHVAVMARTLRSRGHDPGPWLARYRVSRRLLNTPGARISIPRFMRMGHAAIQMTEEPALGIDFGRHTRMTDLGLAGMAAASAPSLGEALETLVRYERLMSTNSRGQSHTTHTADGGLHAVFYSISPYNRYNCFVVDSILAGWVALLRELGGPATQPSAVTIEYAGPANSEPHAEWFQCPIQFDAPQNRIELHPETAAQRNRLAQNALFQELCQHCETERQRLIWGQSTTERVREAIARRMGSTPPSMHAVALALGTTEWGLRRALEQEGMTYRSLLDRTRRELAEDYVRGTPLSFSDIASLVGFANPSAFHGAFRRWYGCSPGRYRRRYGMAR</sequence>
<evidence type="ECO:0000256" key="2">
    <source>
        <dbReference type="ARBA" id="ARBA00023125"/>
    </source>
</evidence>
<feature type="domain" description="HTH araC/xylS-type" evidence="4">
    <location>
        <begin position="281"/>
        <end position="379"/>
    </location>
</feature>
<dbReference type="PRINTS" id="PR00032">
    <property type="entry name" value="HTHARAC"/>
</dbReference>
<proteinExistence type="predicted"/>
<name>A0A2A2F6C5_9GAMM</name>
<dbReference type="SUPFAM" id="SSF46689">
    <property type="entry name" value="Homeodomain-like"/>
    <property type="match status" value="1"/>
</dbReference>
<dbReference type="AlphaFoldDB" id="A0A2A2F6C5"/>
<dbReference type="PANTHER" id="PTHR47894:SF1">
    <property type="entry name" value="HTH-TYPE TRANSCRIPTIONAL REGULATOR VQSM"/>
    <property type="match status" value="1"/>
</dbReference>
<reference evidence="5 6" key="1">
    <citation type="submission" date="2017-08" db="EMBL/GenBank/DDBJ databases">
        <title>Halovibrio sewagensis sp. nov., isolated from wastewater of high salinity.</title>
        <authorList>
            <person name="Dong X."/>
            <person name="Zhang G."/>
        </authorList>
    </citation>
    <scope>NUCLEOTIDE SEQUENCE [LARGE SCALE GENOMIC DNA]</scope>
    <source>
        <strain evidence="5 6">YL5-2</strain>
    </source>
</reference>
<evidence type="ECO:0000313" key="6">
    <source>
        <dbReference type="Proteomes" id="UP000218896"/>
    </source>
</evidence>
<comment type="caution">
    <text evidence="5">The sequence shown here is derived from an EMBL/GenBank/DDBJ whole genome shotgun (WGS) entry which is preliminary data.</text>
</comment>
<dbReference type="PROSITE" id="PS01124">
    <property type="entry name" value="HTH_ARAC_FAMILY_2"/>
    <property type="match status" value="1"/>
</dbReference>
<evidence type="ECO:0000256" key="1">
    <source>
        <dbReference type="ARBA" id="ARBA00023015"/>
    </source>
</evidence>
<keyword evidence="1" id="KW-0805">Transcription regulation</keyword>
<evidence type="ECO:0000259" key="4">
    <source>
        <dbReference type="PROSITE" id="PS01124"/>
    </source>
</evidence>
<gene>
    <name evidence="5" type="ORF">CK501_10880</name>
</gene>
<evidence type="ECO:0000313" key="5">
    <source>
        <dbReference type="EMBL" id="PAU80142.1"/>
    </source>
</evidence>
<dbReference type="GO" id="GO:0005829">
    <property type="term" value="C:cytosol"/>
    <property type="evidence" value="ECO:0007669"/>
    <property type="project" value="TreeGrafter"/>
</dbReference>
<dbReference type="InterPro" id="IPR020449">
    <property type="entry name" value="Tscrpt_reg_AraC-type_HTH"/>
</dbReference>
<dbReference type="EMBL" id="NSKD01000004">
    <property type="protein sequence ID" value="PAU80142.1"/>
    <property type="molecule type" value="Genomic_DNA"/>
</dbReference>
<dbReference type="InterPro" id="IPR032687">
    <property type="entry name" value="AraC-type_N"/>
</dbReference>
<dbReference type="Pfam" id="PF12625">
    <property type="entry name" value="Arabinose_bd"/>
    <property type="match status" value="1"/>
</dbReference>
<dbReference type="GO" id="GO:0000976">
    <property type="term" value="F:transcription cis-regulatory region binding"/>
    <property type="evidence" value="ECO:0007669"/>
    <property type="project" value="TreeGrafter"/>
</dbReference>
<dbReference type="InterPro" id="IPR018060">
    <property type="entry name" value="HTH_AraC"/>
</dbReference>
<dbReference type="Gene3D" id="1.10.10.60">
    <property type="entry name" value="Homeodomain-like"/>
    <property type="match status" value="1"/>
</dbReference>
<organism evidence="5 6">
    <name type="scientific">Halovibrio salipaludis</name>
    <dbReference type="NCBI Taxonomy" id="2032626"/>
    <lineage>
        <taxon>Bacteria</taxon>
        <taxon>Pseudomonadati</taxon>
        <taxon>Pseudomonadota</taxon>
        <taxon>Gammaproteobacteria</taxon>
        <taxon>Oceanospirillales</taxon>
        <taxon>Halomonadaceae</taxon>
        <taxon>Halovibrio</taxon>
    </lineage>
</organism>
<dbReference type="PANTHER" id="PTHR47894">
    <property type="entry name" value="HTH-TYPE TRANSCRIPTIONAL REGULATOR GADX"/>
    <property type="match status" value="1"/>
</dbReference>
<dbReference type="InterPro" id="IPR009057">
    <property type="entry name" value="Homeodomain-like_sf"/>
</dbReference>
<evidence type="ECO:0000256" key="3">
    <source>
        <dbReference type="ARBA" id="ARBA00023163"/>
    </source>
</evidence>
<dbReference type="GO" id="GO:0003700">
    <property type="term" value="F:DNA-binding transcription factor activity"/>
    <property type="evidence" value="ECO:0007669"/>
    <property type="project" value="InterPro"/>
</dbReference>
<dbReference type="Proteomes" id="UP000218896">
    <property type="component" value="Unassembled WGS sequence"/>
</dbReference>
<dbReference type="SMART" id="SM00342">
    <property type="entry name" value="HTH_ARAC"/>
    <property type="match status" value="1"/>
</dbReference>
<keyword evidence="6" id="KW-1185">Reference proteome</keyword>
<protein>
    <submittedName>
        <fullName evidence="5">AraC family transcriptional regulator</fullName>
    </submittedName>
</protein>
<accession>A0A2A2F6C5</accession>